<keyword evidence="3" id="KW-1185">Reference proteome</keyword>
<dbReference type="STRING" id="670052.PA27867_2464"/>
<dbReference type="AlphaFoldDB" id="A0A1B1BLA6"/>
<dbReference type="SUPFAM" id="SSF55136">
    <property type="entry name" value="Probable bacterial effector-binding domain"/>
    <property type="match status" value="1"/>
</dbReference>
<dbReference type="OrthoDB" id="795001at2"/>
<feature type="domain" description="AraC effector-binding" evidence="1">
    <location>
        <begin position="1"/>
        <end position="151"/>
    </location>
</feature>
<dbReference type="InterPro" id="IPR029442">
    <property type="entry name" value="GyrI-like"/>
</dbReference>
<dbReference type="Proteomes" id="UP000092582">
    <property type="component" value="Chromosome 1"/>
</dbReference>
<accession>A0A1B1BLA6</accession>
<organism evidence="2 3">
    <name type="scientific">Cryobacterium arcticum</name>
    <dbReference type="NCBI Taxonomy" id="670052"/>
    <lineage>
        <taxon>Bacteria</taxon>
        <taxon>Bacillati</taxon>
        <taxon>Actinomycetota</taxon>
        <taxon>Actinomycetes</taxon>
        <taxon>Micrococcales</taxon>
        <taxon>Microbacteriaceae</taxon>
        <taxon>Cryobacterium</taxon>
    </lineage>
</organism>
<reference evidence="2 3" key="1">
    <citation type="submission" date="2016-06" db="EMBL/GenBank/DDBJ databases">
        <title>Genome sequencing of Cryobacterium arcticum PAMC 27867.</title>
        <authorList>
            <person name="Lee J."/>
            <person name="Kim O.-S."/>
        </authorList>
    </citation>
    <scope>NUCLEOTIDE SEQUENCE [LARGE SCALE GENOMIC DNA]</scope>
    <source>
        <strain evidence="2 3">PAMC 27867</strain>
    </source>
</reference>
<protein>
    <submittedName>
        <fullName evidence="2">AraC family transcriptional regulator</fullName>
    </submittedName>
</protein>
<dbReference type="Pfam" id="PF06445">
    <property type="entry name" value="GyrI-like"/>
    <property type="match status" value="1"/>
</dbReference>
<dbReference type="KEGG" id="cart:PA27867_2464"/>
<dbReference type="EMBL" id="CP016282">
    <property type="protein sequence ID" value="ANP73412.1"/>
    <property type="molecule type" value="Genomic_DNA"/>
</dbReference>
<gene>
    <name evidence="2" type="ORF">PA27867_2464</name>
</gene>
<proteinExistence type="predicted"/>
<dbReference type="Gene3D" id="3.20.80.10">
    <property type="entry name" value="Regulatory factor, effector binding domain"/>
    <property type="match status" value="1"/>
</dbReference>
<name>A0A1B1BLA6_9MICO</name>
<dbReference type="SMART" id="SM00871">
    <property type="entry name" value="AraC_E_bind"/>
    <property type="match status" value="1"/>
</dbReference>
<evidence type="ECO:0000313" key="3">
    <source>
        <dbReference type="Proteomes" id="UP000092582"/>
    </source>
</evidence>
<evidence type="ECO:0000259" key="1">
    <source>
        <dbReference type="SMART" id="SM00871"/>
    </source>
</evidence>
<sequence length="151" mass="16301">MQIDRIELEPRTMLGLHETVKMADLTDYFMRAFEASAAELAQQGLAPAGPPLALYHGMPTDTVDVTAGFPVAGPAHGAGDVVVTDLPVGEAVTSIYTGPYDGMTRTYDEIAVWLREHDLATGADMWEEYLTGPDADPDPATWQTRIVLPLA</sequence>
<dbReference type="RefSeq" id="WP_066596785.1">
    <property type="nucleotide sequence ID" value="NZ_CP016282.1"/>
</dbReference>
<evidence type="ECO:0000313" key="2">
    <source>
        <dbReference type="EMBL" id="ANP73412.1"/>
    </source>
</evidence>
<dbReference type="InterPro" id="IPR011256">
    <property type="entry name" value="Reg_factor_effector_dom_sf"/>
</dbReference>
<dbReference type="InterPro" id="IPR010499">
    <property type="entry name" value="AraC_E-bd"/>
</dbReference>